<dbReference type="InterPro" id="IPR050834">
    <property type="entry name" value="Glycosyltransf_2"/>
</dbReference>
<sequence>MSAPTVSVVVPTRDRPGLLRSALAAIREQAYPGPVETIVVYDRSAPDTTLAGGDDHRRVRVVANDRVPGLAGARNTGILAATGELLAFCDDDDRWLPGKLAAQVAALTADPAAELVCCGIRVRYAEHAVDRGVGADRVGFAELLRDRRTELHPSTFLFRRAALVDGIGLVDEALPGSYAEDYELLLRAARRTDVRAVADPLVEVRWHEQSFFARRWATIAEALRWLLDRYPEFADVPRGAGRIRGQIAFAEAAAGRRRHALRWVGRTLRSAPREPRAYLALAVAAGAVGPDRVLRALHRRGRGI</sequence>
<dbReference type="SUPFAM" id="SSF53448">
    <property type="entry name" value="Nucleotide-diphospho-sugar transferases"/>
    <property type="match status" value="1"/>
</dbReference>
<evidence type="ECO:0000259" key="1">
    <source>
        <dbReference type="Pfam" id="PF00535"/>
    </source>
</evidence>
<comment type="caution">
    <text evidence="2">The sequence shown here is derived from an EMBL/GenBank/DDBJ whole genome shotgun (WGS) entry which is preliminary data.</text>
</comment>
<dbReference type="InterPro" id="IPR001173">
    <property type="entry name" value="Glyco_trans_2-like"/>
</dbReference>
<dbReference type="PANTHER" id="PTHR43685:SF2">
    <property type="entry name" value="GLYCOSYLTRANSFERASE 2-LIKE DOMAIN-CONTAINING PROTEIN"/>
    <property type="match status" value="1"/>
</dbReference>
<proteinExistence type="predicted"/>
<dbReference type="Gene3D" id="3.90.550.10">
    <property type="entry name" value="Spore Coat Polysaccharide Biosynthesis Protein SpsA, Chain A"/>
    <property type="match status" value="1"/>
</dbReference>
<dbReference type="Proteomes" id="UP000649739">
    <property type="component" value="Unassembled WGS sequence"/>
</dbReference>
<dbReference type="Pfam" id="PF00535">
    <property type="entry name" value="Glycos_transf_2"/>
    <property type="match status" value="1"/>
</dbReference>
<protein>
    <recommendedName>
        <fullName evidence="1">Glycosyltransferase 2-like domain-containing protein</fullName>
    </recommendedName>
</protein>
<evidence type="ECO:0000313" key="2">
    <source>
        <dbReference type="EMBL" id="GGK08884.1"/>
    </source>
</evidence>
<reference evidence="2" key="2">
    <citation type="submission" date="2020-09" db="EMBL/GenBank/DDBJ databases">
        <authorList>
            <person name="Sun Q."/>
            <person name="Ohkuma M."/>
        </authorList>
    </citation>
    <scope>NUCLEOTIDE SEQUENCE</scope>
    <source>
        <strain evidence="2">JCM 3090</strain>
    </source>
</reference>
<name>A0A8J3BBA3_9ACTN</name>
<reference evidence="2" key="1">
    <citation type="journal article" date="2014" name="Int. J. Syst. Evol. Microbiol.">
        <title>Complete genome sequence of Corynebacterium casei LMG S-19264T (=DSM 44701T), isolated from a smear-ripened cheese.</title>
        <authorList>
            <consortium name="US DOE Joint Genome Institute (JGI-PGF)"/>
            <person name="Walter F."/>
            <person name="Albersmeier A."/>
            <person name="Kalinowski J."/>
            <person name="Ruckert C."/>
        </authorList>
    </citation>
    <scope>NUCLEOTIDE SEQUENCE</scope>
    <source>
        <strain evidence="2">JCM 3090</strain>
    </source>
</reference>
<dbReference type="AlphaFoldDB" id="A0A8J3BBA3"/>
<accession>A0A8J3BBA3</accession>
<organism evidence="2 3">
    <name type="scientific">Pilimelia anulata</name>
    <dbReference type="NCBI Taxonomy" id="53371"/>
    <lineage>
        <taxon>Bacteria</taxon>
        <taxon>Bacillati</taxon>
        <taxon>Actinomycetota</taxon>
        <taxon>Actinomycetes</taxon>
        <taxon>Micromonosporales</taxon>
        <taxon>Micromonosporaceae</taxon>
        <taxon>Pilimelia</taxon>
    </lineage>
</organism>
<keyword evidence="3" id="KW-1185">Reference proteome</keyword>
<evidence type="ECO:0000313" key="3">
    <source>
        <dbReference type="Proteomes" id="UP000649739"/>
    </source>
</evidence>
<dbReference type="EMBL" id="BMQB01000013">
    <property type="protein sequence ID" value="GGK08884.1"/>
    <property type="molecule type" value="Genomic_DNA"/>
</dbReference>
<gene>
    <name evidence="2" type="ORF">GCM10010123_43440</name>
</gene>
<dbReference type="PANTHER" id="PTHR43685">
    <property type="entry name" value="GLYCOSYLTRANSFERASE"/>
    <property type="match status" value="1"/>
</dbReference>
<dbReference type="InterPro" id="IPR029044">
    <property type="entry name" value="Nucleotide-diphossugar_trans"/>
</dbReference>
<dbReference type="RefSeq" id="WP_306341618.1">
    <property type="nucleotide sequence ID" value="NZ_BMQB01000013.1"/>
</dbReference>
<feature type="domain" description="Glycosyltransferase 2-like" evidence="1">
    <location>
        <begin position="7"/>
        <end position="128"/>
    </location>
</feature>
<dbReference type="CDD" id="cd00761">
    <property type="entry name" value="Glyco_tranf_GTA_type"/>
    <property type="match status" value="1"/>
</dbReference>